<dbReference type="RefSeq" id="WP_013605857.1">
    <property type="nucleotide sequence ID" value="NC_015152.1"/>
</dbReference>
<keyword evidence="4" id="KW-0862">Zinc</keyword>
<dbReference type="InterPro" id="IPR036264">
    <property type="entry name" value="Bact_exopeptidase_dim_dom"/>
</dbReference>
<keyword evidence="2" id="KW-0479">Metal-binding</keyword>
<organism evidence="6 7">
    <name type="scientific">Sphaerochaeta globosa (strain ATCC BAA-1886 / DSM 22777 / Buddy)</name>
    <name type="common">Spirochaeta sp. (strain Buddy)</name>
    <dbReference type="NCBI Taxonomy" id="158189"/>
    <lineage>
        <taxon>Bacteria</taxon>
        <taxon>Pseudomonadati</taxon>
        <taxon>Spirochaetota</taxon>
        <taxon>Spirochaetia</taxon>
        <taxon>Spirochaetales</taxon>
        <taxon>Sphaerochaetaceae</taxon>
        <taxon>Sphaerochaeta</taxon>
    </lineage>
</organism>
<sequence>MHTNEQLIHLCQDLIKRPSLSGSEGEVASYIQGTMQQLGFDEIFVDAFGSVTGSIYGNKEGPCILMDGHIDTVGVENPALWRHDPYQGTVDGGLLYGRGTSDMKGALSAMLIAAADFKQKTNGNFGGSVHVSCTVCEECFEGFSARLITKRIKPDVVIVGEASSLTIKRGQRGRAEIVLQTFGKSCHSSNPQQGVNAVHSMLTLLAEVLALEPPHHPILGEGIMVLTDIISAPYPGLSVVPESCKVTFDRRLLPGETESSILLPIQQILDKHPAIQASVSIAEGTLTCYTGVHINAKRFFPAWLLPDDHPLVQTAKQALPSSPLSHYSFCTNASHFCAEAGIPTIGYGPSEESLAHTVDEYSTVEQLLQARRGYLSLLDHLLI</sequence>
<dbReference type="PROSITE" id="PS00758">
    <property type="entry name" value="ARGE_DAPE_CPG2_1"/>
    <property type="match status" value="1"/>
</dbReference>
<reference evidence="7" key="1">
    <citation type="submission" date="2011-02" db="EMBL/GenBank/DDBJ databases">
        <title>Complete sequence of Spirochaeta sp. Buddy.</title>
        <authorList>
            <person name="Lucas S."/>
            <person name="Copeland A."/>
            <person name="Lapidus A."/>
            <person name="Cheng J.-F."/>
            <person name="Goodwin L."/>
            <person name="Pitluck S."/>
            <person name="Zeytun A."/>
            <person name="Detter J.C."/>
            <person name="Han C."/>
            <person name="Tapia R."/>
            <person name="Land M."/>
            <person name="Hauser L."/>
            <person name="Kyrpides N."/>
            <person name="Ivanova N."/>
            <person name="Mikhailova N."/>
            <person name="Pagani I."/>
            <person name="Ritalahti K.M."/>
            <person name="Loeffler F.E."/>
            <person name="Woyke T."/>
        </authorList>
    </citation>
    <scope>NUCLEOTIDE SEQUENCE [LARGE SCALE GENOMIC DNA]</scope>
    <source>
        <strain evidence="7">ATCC BAA-1886 / DSM 22777 / Buddy</strain>
    </source>
</reference>
<dbReference type="AlphaFoldDB" id="F0RXF4"/>
<proteinExistence type="predicted"/>
<evidence type="ECO:0000313" key="6">
    <source>
        <dbReference type="EMBL" id="ADY12004.1"/>
    </source>
</evidence>
<accession>F0RXF4</accession>
<feature type="domain" description="Peptidase M20 dimerisation" evidence="5">
    <location>
        <begin position="170"/>
        <end position="273"/>
    </location>
</feature>
<dbReference type="GO" id="GO:0046872">
    <property type="term" value="F:metal ion binding"/>
    <property type="evidence" value="ECO:0007669"/>
    <property type="project" value="UniProtKB-KW"/>
</dbReference>
<dbReference type="GO" id="GO:0016787">
    <property type="term" value="F:hydrolase activity"/>
    <property type="evidence" value="ECO:0007669"/>
    <property type="project" value="UniProtKB-KW"/>
</dbReference>
<keyword evidence="3" id="KW-0378">Hydrolase</keyword>
<dbReference type="eggNOG" id="COG0624">
    <property type="taxonomic scope" value="Bacteria"/>
</dbReference>
<dbReference type="SUPFAM" id="SSF55031">
    <property type="entry name" value="Bacterial exopeptidase dimerisation domain"/>
    <property type="match status" value="1"/>
</dbReference>
<dbReference type="Proteomes" id="UP000008466">
    <property type="component" value="Chromosome"/>
</dbReference>
<protein>
    <submittedName>
        <fullName evidence="6">Peptidase M20</fullName>
    </submittedName>
</protein>
<evidence type="ECO:0000259" key="5">
    <source>
        <dbReference type="Pfam" id="PF07687"/>
    </source>
</evidence>
<dbReference type="PANTHER" id="PTHR43808">
    <property type="entry name" value="ACETYLORNITHINE DEACETYLASE"/>
    <property type="match status" value="1"/>
</dbReference>
<dbReference type="SUPFAM" id="SSF53187">
    <property type="entry name" value="Zn-dependent exopeptidases"/>
    <property type="match status" value="1"/>
</dbReference>
<evidence type="ECO:0000256" key="3">
    <source>
        <dbReference type="ARBA" id="ARBA00022801"/>
    </source>
</evidence>
<evidence type="ECO:0000256" key="2">
    <source>
        <dbReference type="ARBA" id="ARBA00022723"/>
    </source>
</evidence>
<dbReference type="EMBL" id="CP002541">
    <property type="protein sequence ID" value="ADY12004.1"/>
    <property type="molecule type" value="Genomic_DNA"/>
</dbReference>
<dbReference type="InterPro" id="IPR050072">
    <property type="entry name" value="Peptidase_M20A"/>
</dbReference>
<dbReference type="HOGENOM" id="CLU_021802_2_1_12"/>
<dbReference type="STRING" id="158189.SpiBuddy_0162"/>
<evidence type="ECO:0000313" key="7">
    <source>
        <dbReference type="Proteomes" id="UP000008466"/>
    </source>
</evidence>
<dbReference type="OrthoDB" id="9792335at2"/>
<name>F0RXF4_SPHGB</name>
<dbReference type="Gene3D" id="3.30.70.360">
    <property type="match status" value="1"/>
</dbReference>
<dbReference type="InterPro" id="IPR002933">
    <property type="entry name" value="Peptidase_M20"/>
</dbReference>
<dbReference type="Pfam" id="PF07687">
    <property type="entry name" value="M20_dimer"/>
    <property type="match status" value="1"/>
</dbReference>
<dbReference type="NCBIfam" id="NF009555">
    <property type="entry name" value="PRK13004.1"/>
    <property type="match status" value="1"/>
</dbReference>
<keyword evidence="7" id="KW-1185">Reference proteome</keyword>
<evidence type="ECO:0000256" key="4">
    <source>
        <dbReference type="ARBA" id="ARBA00022833"/>
    </source>
</evidence>
<evidence type="ECO:0000256" key="1">
    <source>
        <dbReference type="ARBA" id="ARBA00001947"/>
    </source>
</evidence>
<dbReference type="Gene3D" id="3.40.630.10">
    <property type="entry name" value="Zn peptidases"/>
    <property type="match status" value="1"/>
</dbReference>
<comment type="cofactor">
    <cofactor evidence="1">
        <name>Zn(2+)</name>
        <dbReference type="ChEBI" id="CHEBI:29105"/>
    </cofactor>
</comment>
<dbReference type="InterPro" id="IPR011650">
    <property type="entry name" value="Peptidase_M20_dimer"/>
</dbReference>
<dbReference type="KEGG" id="sbu:SpiBuddy_0162"/>
<dbReference type="InterPro" id="IPR001261">
    <property type="entry name" value="ArgE/DapE_CS"/>
</dbReference>
<dbReference type="Pfam" id="PF01546">
    <property type="entry name" value="Peptidase_M20"/>
    <property type="match status" value="1"/>
</dbReference>
<gene>
    <name evidence="6" type="ordered locus">SpiBuddy_0162</name>
</gene>